<dbReference type="SUPFAM" id="SSF51395">
    <property type="entry name" value="FMN-linked oxidoreductases"/>
    <property type="match status" value="1"/>
</dbReference>
<dbReference type="Proteomes" id="UP000253426">
    <property type="component" value="Unassembled WGS sequence"/>
</dbReference>
<evidence type="ECO:0000256" key="5">
    <source>
        <dbReference type="ARBA" id="ARBA00023002"/>
    </source>
</evidence>
<gene>
    <name evidence="7" type="ORF">DES53_12418</name>
</gene>
<accession>A0A366H361</accession>
<evidence type="ECO:0000313" key="8">
    <source>
        <dbReference type="Proteomes" id="UP000253426"/>
    </source>
</evidence>
<evidence type="ECO:0000259" key="6">
    <source>
        <dbReference type="Pfam" id="PF00724"/>
    </source>
</evidence>
<keyword evidence="4" id="KW-0521">NADP</keyword>
<keyword evidence="2" id="KW-0285">Flavoprotein</keyword>
<dbReference type="GO" id="GO:0003959">
    <property type="term" value="F:NADPH dehydrogenase activity"/>
    <property type="evidence" value="ECO:0007669"/>
    <property type="project" value="InterPro"/>
</dbReference>
<protein>
    <submittedName>
        <fullName evidence="7">2,4-dienoyl-CoA reductase-like NADH-dependent reductase (Old Yellow Enzyme family)</fullName>
    </submittedName>
</protein>
<evidence type="ECO:0000256" key="1">
    <source>
        <dbReference type="ARBA" id="ARBA00001917"/>
    </source>
</evidence>
<evidence type="ECO:0000256" key="4">
    <source>
        <dbReference type="ARBA" id="ARBA00022857"/>
    </source>
</evidence>
<evidence type="ECO:0000256" key="2">
    <source>
        <dbReference type="ARBA" id="ARBA00022630"/>
    </source>
</evidence>
<organism evidence="7 8">
    <name type="scientific">Roseimicrobium gellanilyticum</name>
    <dbReference type="NCBI Taxonomy" id="748857"/>
    <lineage>
        <taxon>Bacteria</taxon>
        <taxon>Pseudomonadati</taxon>
        <taxon>Verrucomicrobiota</taxon>
        <taxon>Verrucomicrobiia</taxon>
        <taxon>Verrucomicrobiales</taxon>
        <taxon>Verrucomicrobiaceae</taxon>
        <taxon>Roseimicrobium</taxon>
    </lineage>
</organism>
<proteinExistence type="predicted"/>
<dbReference type="CDD" id="cd02932">
    <property type="entry name" value="OYE_YqiM_FMN"/>
    <property type="match status" value="1"/>
</dbReference>
<feature type="domain" description="NADH:flavin oxidoreductase/NADH oxidase N-terminal" evidence="6">
    <location>
        <begin position="4"/>
        <end position="341"/>
    </location>
</feature>
<dbReference type="GO" id="GO:0010181">
    <property type="term" value="F:FMN binding"/>
    <property type="evidence" value="ECO:0007669"/>
    <property type="project" value="InterPro"/>
</dbReference>
<dbReference type="RefSeq" id="WP_113962426.1">
    <property type="nucleotide sequence ID" value="NZ_QNRR01000024.1"/>
</dbReference>
<dbReference type="EMBL" id="QNRR01000024">
    <property type="protein sequence ID" value="RBP35218.1"/>
    <property type="molecule type" value="Genomic_DNA"/>
</dbReference>
<dbReference type="InterPro" id="IPR001155">
    <property type="entry name" value="OxRdtase_FMN_N"/>
</dbReference>
<dbReference type="Pfam" id="PF00724">
    <property type="entry name" value="Oxidored_FMN"/>
    <property type="match status" value="1"/>
</dbReference>
<dbReference type="Gene3D" id="3.20.20.70">
    <property type="entry name" value="Aldolase class I"/>
    <property type="match status" value="1"/>
</dbReference>
<reference evidence="7 8" key="1">
    <citation type="submission" date="2018-06" db="EMBL/GenBank/DDBJ databases">
        <title>Genomic Encyclopedia of Type Strains, Phase IV (KMG-IV): sequencing the most valuable type-strain genomes for metagenomic binning, comparative biology and taxonomic classification.</title>
        <authorList>
            <person name="Goeker M."/>
        </authorList>
    </citation>
    <scope>NUCLEOTIDE SEQUENCE [LARGE SCALE GENOMIC DNA]</scope>
    <source>
        <strain evidence="7 8">DSM 25532</strain>
    </source>
</reference>
<evidence type="ECO:0000256" key="3">
    <source>
        <dbReference type="ARBA" id="ARBA00022643"/>
    </source>
</evidence>
<evidence type="ECO:0000313" key="7">
    <source>
        <dbReference type="EMBL" id="RBP35218.1"/>
    </source>
</evidence>
<keyword evidence="3" id="KW-0288">FMN</keyword>
<name>A0A366H361_9BACT</name>
<keyword evidence="8" id="KW-1185">Reference proteome</keyword>
<dbReference type="OrthoDB" id="9772736at2"/>
<comment type="cofactor">
    <cofactor evidence="1">
        <name>FMN</name>
        <dbReference type="ChEBI" id="CHEBI:58210"/>
    </cofactor>
</comment>
<dbReference type="AlphaFoldDB" id="A0A366H361"/>
<dbReference type="PANTHER" id="PTHR43303">
    <property type="entry name" value="NADPH DEHYDROGENASE C23G7.10C-RELATED"/>
    <property type="match status" value="1"/>
</dbReference>
<dbReference type="InterPro" id="IPR044152">
    <property type="entry name" value="YqjM-like"/>
</dbReference>
<keyword evidence="5" id="KW-0560">Oxidoreductase</keyword>
<dbReference type="GO" id="GO:0050661">
    <property type="term" value="F:NADP binding"/>
    <property type="evidence" value="ECO:0007669"/>
    <property type="project" value="InterPro"/>
</dbReference>
<dbReference type="InterPro" id="IPR013785">
    <property type="entry name" value="Aldolase_TIM"/>
</dbReference>
<comment type="caution">
    <text evidence="7">The sequence shown here is derived from an EMBL/GenBank/DDBJ whole genome shotgun (WGS) entry which is preliminary data.</text>
</comment>
<sequence length="355" mass="38936">MASDLFSTLKLRDVTFRNRIGVSPMCQYSSEDGFANDWHLVHLGSRAVGGAALVMTEAAAVLPEGRISPQDLGIWKDAHIEMLQRIFRFVESHGGVPAMQLAHAGRKASTAAPWKGREYVPEEEGGWRPIYAPSAVPFEPQGLVPTELDLAGIQRVVQAYADAARRALESGARVVEIHAAHGYLLHEFLSPLTNLRTDGYGGSFENRTRALLETVTAVREVWPERLPLLVRISATDWVEGGWDGDNSVELARMLKPLGVDMMDCSTGGTVPDAKVPTAPGYQVPFADRIRSEAGIPTAAVGMITGAQQADEIIRTGKADMVFLARQLLRDPYWPLHAARELGQKFPVPEQYQRAF</sequence>
<dbReference type="PANTHER" id="PTHR43303:SF4">
    <property type="entry name" value="NADPH DEHYDROGENASE C23G7.10C-RELATED"/>
    <property type="match status" value="1"/>
</dbReference>